<keyword evidence="8 13" id="KW-0812">Transmembrane</keyword>
<evidence type="ECO:0000313" key="14">
    <source>
        <dbReference type="EMBL" id="TCV96508.1"/>
    </source>
</evidence>
<comment type="similarity">
    <text evidence="3">Belongs to the multi antimicrobial extrusion (MATE) (TC 2.A.66.1) family.</text>
</comment>
<evidence type="ECO:0000256" key="8">
    <source>
        <dbReference type="ARBA" id="ARBA00022692"/>
    </source>
</evidence>
<feature type="transmembrane region" description="Helical" evidence="13">
    <location>
        <begin position="164"/>
        <end position="187"/>
    </location>
</feature>
<evidence type="ECO:0000256" key="5">
    <source>
        <dbReference type="ARBA" id="ARBA00022448"/>
    </source>
</evidence>
<comment type="caution">
    <text evidence="14">The sequence shown here is derived from an EMBL/GenBank/DDBJ whole genome shotgun (WGS) entry which is preliminary data.</text>
</comment>
<accession>A0A4R3YXD6</accession>
<keyword evidence="10" id="KW-0406">Ion transport</keyword>
<dbReference type="Pfam" id="PF01554">
    <property type="entry name" value="MatE"/>
    <property type="match status" value="2"/>
</dbReference>
<dbReference type="RefSeq" id="WP_132226401.1">
    <property type="nucleotide sequence ID" value="NZ_JANKBF010000009.1"/>
</dbReference>
<comment type="subcellular location">
    <subcellularLocation>
        <location evidence="2">Cell membrane</location>
        <topology evidence="2">Multi-pass membrane protein</topology>
    </subcellularLocation>
</comment>
<dbReference type="PANTHER" id="PTHR43298:SF2">
    <property type="entry name" value="FMN_FAD EXPORTER YEEO-RELATED"/>
    <property type="match status" value="1"/>
</dbReference>
<feature type="transmembrane region" description="Helical" evidence="13">
    <location>
        <begin position="276"/>
        <end position="295"/>
    </location>
</feature>
<feature type="transmembrane region" description="Helical" evidence="13">
    <location>
        <begin position="354"/>
        <end position="373"/>
    </location>
</feature>
<evidence type="ECO:0000256" key="9">
    <source>
        <dbReference type="ARBA" id="ARBA00022989"/>
    </source>
</evidence>
<keyword evidence="9 13" id="KW-1133">Transmembrane helix</keyword>
<keyword evidence="11 13" id="KW-0472">Membrane</keyword>
<keyword evidence="6" id="KW-0050">Antiport</keyword>
<comment type="function">
    <text evidence="1">Multidrug efflux pump.</text>
</comment>
<keyword evidence="15" id="KW-1185">Reference proteome</keyword>
<feature type="transmembrane region" description="Helical" evidence="13">
    <location>
        <begin position="385"/>
        <end position="409"/>
    </location>
</feature>
<evidence type="ECO:0000256" key="1">
    <source>
        <dbReference type="ARBA" id="ARBA00003408"/>
    </source>
</evidence>
<feature type="transmembrane region" description="Helical" evidence="13">
    <location>
        <begin position="55"/>
        <end position="78"/>
    </location>
</feature>
<evidence type="ECO:0000256" key="3">
    <source>
        <dbReference type="ARBA" id="ARBA00010199"/>
    </source>
</evidence>
<evidence type="ECO:0000256" key="12">
    <source>
        <dbReference type="ARBA" id="ARBA00031636"/>
    </source>
</evidence>
<feature type="transmembrane region" description="Helical" evidence="13">
    <location>
        <begin position="246"/>
        <end position="270"/>
    </location>
</feature>
<dbReference type="NCBIfam" id="TIGR00797">
    <property type="entry name" value="matE"/>
    <property type="match status" value="1"/>
</dbReference>
<evidence type="ECO:0000256" key="13">
    <source>
        <dbReference type="SAM" id="Phobius"/>
    </source>
</evidence>
<dbReference type="AlphaFoldDB" id="A0A4R3YXD6"/>
<keyword evidence="5" id="KW-0813">Transport</keyword>
<evidence type="ECO:0000256" key="6">
    <source>
        <dbReference type="ARBA" id="ARBA00022449"/>
    </source>
</evidence>
<feature type="transmembrane region" description="Helical" evidence="13">
    <location>
        <begin position="193"/>
        <end position="211"/>
    </location>
</feature>
<dbReference type="Proteomes" id="UP000295515">
    <property type="component" value="Unassembled WGS sequence"/>
</dbReference>
<evidence type="ECO:0000256" key="7">
    <source>
        <dbReference type="ARBA" id="ARBA00022475"/>
    </source>
</evidence>
<protein>
    <recommendedName>
        <fullName evidence="4">Probable multidrug resistance protein NorM</fullName>
    </recommendedName>
    <alternativeName>
        <fullName evidence="12">Multidrug-efflux transporter</fullName>
    </alternativeName>
</protein>
<feature type="transmembrane region" description="Helical" evidence="13">
    <location>
        <begin position="415"/>
        <end position="434"/>
    </location>
</feature>
<dbReference type="GO" id="GO:0005886">
    <property type="term" value="C:plasma membrane"/>
    <property type="evidence" value="ECO:0007669"/>
    <property type="project" value="UniProtKB-SubCell"/>
</dbReference>
<dbReference type="GeneID" id="98915921"/>
<dbReference type="CDD" id="cd13138">
    <property type="entry name" value="MATE_yoeA_like"/>
    <property type="match status" value="1"/>
</dbReference>
<feature type="transmembrane region" description="Helical" evidence="13">
    <location>
        <begin position="133"/>
        <end position="157"/>
    </location>
</feature>
<organism evidence="14 15">
    <name type="scientific">Longibaculum muris</name>
    <dbReference type="NCBI Taxonomy" id="1796628"/>
    <lineage>
        <taxon>Bacteria</taxon>
        <taxon>Bacillati</taxon>
        <taxon>Bacillota</taxon>
        <taxon>Erysipelotrichia</taxon>
        <taxon>Erysipelotrichales</taxon>
        <taxon>Coprobacillaceae</taxon>
        <taxon>Longibaculum</taxon>
    </lineage>
</organism>
<dbReference type="GO" id="GO:0042910">
    <property type="term" value="F:xenobiotic transmembrane transporter activity"/>
    <property type="evidence" value="ECO:0007669"/>
    <property type="project" value="InterPro"/>
</dbReference>
<dbReference type="GO" id="GO:0006811">
    <property type="term" value="P:monoatomic ion transport"/>
    <property type="evidence" value="ECO:0007669"/>
    <property type="project" value="UniProtKB-KW"/>
</dbReference>
<evidence type="ECO:0000256" key="10">
    <source>
        <dbReference type="ARBA" id="ARBA00023065"/>
    </source>
</evidence>
<evidence type="ECO:0000256" key="2">
    <source>
        <dbReference type="ARBA" id="ARBA00004651"/>
    </source>
</evidence>
<dbReference type="InterPro" id="IPR002528">
    <property type="entry name" value="MATE_fam"/>
</dbReference>
<name>A0A4R3YXD6_9FIRM</name>
<dbReference type="PANTHER" id="PTHR43298">
    <property type="entry name" value="MULTIDRUG RESISTANCE PROTEIN NORM-RELATED"/>
    <property type="match status" value="1"/>
</dbReference>
<evidence type="ECO:0000256" key="11">
    <source>
        <dbReference type="ARBA" id="ARBA00023136"/>
    </source>
</evidence>
<dbReference type="EMBL" id="SMCQ01000016">
    <property type="protein sequence ID" value="TCV96508.1"/>
    <property type="molecule type" value="Genomic_DNA"/>
</dbReference>
<keyword evidence="7" id="KW-1003">Cell membrane</keyword>
<evidence type="ECO:0000256" key="4">
    <source>
        <dbReference type="ARBA" id="ARBA00020268"/>
    </source>
</evidence>
<gene>
    <name evidence="14" type="ORF">EDD60_1164</name>
</gene>
<sequence length="443" mass="48751">MKNMTVGKPMKLIFLFAMPLMLGNILQQLYTLVDTMIVGQFLGVDALASLGAADWINWAMLGIVMGFTQGFSIRISYAYGAQDFKRMEKIMAMILIACFVLGIILTIGVQVIITPLLHLLKTPDNIIEGSITYLRVMSAGVLIVMFYNCFSCILRALGNSHTPLIAMVSAAIINIILDLLFVCVFHFGIAGAAIATLIAQMAAALYCYDVLKKELPFTIHKESFSFDYPTMKGLIQIGTPLAFQNAIISAGGIVVQSVVNSFGFLFVAGFTATNKLYGLLEVAAISFGYAITTFNSQNLGAKQYERMKHGVFQANLLSLTTSLIISIMMLIFGKSILLLFISGSVHQIEVVLSIAFRYLSIMAICLPILYVLHTYRSALQGMENTFIPMLSGIVELIMRIGIALFLPLFIGQDGIYYAEVFAWSGAAILLYISYRVKIKAYFK</sequence>
<dbReference type="PIRSF" id="PIRSF006603">
    <property type="entry name" value="DinF"/>
    <property type="match status" value="1"/>
</dbReference>
<proteinExistence type="inferred from homology"/>
<feature type="transmembrane region" description="Helical" evidence="13">
    <location>
        <begin position="316"/>
        <end position="342"/>
    </location>
</feature>
<feature type="transmembrane region" description="Helical" evidence="13">
    <location>
        <begin position="90"/>
        <end position="113"/>
    </location>
</feature>
<evidence type="ECO:0000313" key="15">
    <source>
        <dbReference type="Proteomes" id="UP000295515"/>
    </source>
</evidence>
<reference evidence="14 15" key="1">
    <citation type="submission" date="2019-03" db="EMBL/GenBank/DDBJ databases">
        <title>Genomic Encyclopedia of Type Strains, Phase IV (KMG-IV): sequencing the most valuable type-strain genomes for metagenomic binning, comparative biology and taxonomic classification.</title>
        <authorList>
            <person name="Goeker M."/>
        </authorList>
    </citation>
    <scope>NUCLEOTIDE SEQUENCE [LARGE SCALE GENOMIC DNA]</scope>
    <source>
        <strain evidence="14 15">DSM 29487</strain>
    </source>
</reference>
<dbReference type="GO" id="GO:0015297">
    <property type="term" value="F:antiporter activity"/>
    <property type="evidence" value="ECO:0007669"/>
    <property type="project" value="UniProtKB-KW"/>
</dbReference>
<dbReference type="InterPro" id="IPR048279">
    <property type="entry name" value="MdtK-like"/>
</dbReference>
<dbReference type="InterPro" id="IPR050222">
    <property type="entry name" value="MATE_MdtK"/>
</dbReference>